<dbReference type="Bgee" id="ENSACLG00000000516">
    <property type="expression patterns" value="Expressed in spleen and 5 other cell types or tissues"/>
</dbReference>
<protein>
    <recommendedName>
        <fullName evidence="10">Deoxyribonuclease-1-like 1</fullName>
    </recommendedName>
    <alternativeName>
        <fullName evidence="12">DNase X</fullName>
    </alternativeName>
    <alternativeName>
        <fullName evidence="11">Deoxyribonuclease I-like 1</fullName>
    </alternativeName>
</protein>
<reference evidence="14 15" key="1">
    <citation type="submission" date="2018-05" db="EMBL/GenBank/DDBJ databases">
        <authorList>
            <person name="Datahose"/>
        </authorList>
    </citation>
    <scope>NUCLEOTIDE SEQUENCE</scope>
</reference>
<dbReference type="PRINTS" id="PR00130">
    <property type="entry name" value="DNASEI"/>
</dbReference>
<dbReference type="GO" id="GO:0003677">
    <property type="term" value="F:DNA binding"/>
    <property type="evidence" value="ECO:0007669"/>
    <property type="project" value="TreeGrafter"/>
</dbReference>
<dbReference type="SUPFAM" id="SSF56219">
    <property type="entry name" value="DNase I-like"/>
    <property type="match status" value="1"/>
</dbReference>
<evidence type="ECO:0000256" key="5">
    <source>
        <dbReference type="ARBA" id="ARBA00022759"/>
    </source>
</evidence>
<reference evidence="15" key="2">
    <citation type="submission" date="2023-03" db="EMBL/GenBank/DDBJ databases">
        <authorList>
            <consortium name="Wellcome Sanger Institute Data Sharing"/>
        </authorList>
    </citation>
    <scope>NUCLEOTIDE SEQUENCE [LARGE SCALE GENOMIC DNA]</scope>
</reference>
<evidence type="ECO:0000256" key="4">
    <source>
        <dbReference type="ARBA" id="ARBA00022729"/>
    </source>
</evidence>
<sequence>MLFPNQTDGETPLEENILDLMAATNSRLLCTIRDAVVCLLFSPRLSYVHIKASIKSVFFKHQTKLNLSRSSPQLMCFIMFLDGDCASFQLLAMSLSLLLLLAVLVDVTDTKAGSDFRICAFNTQHFGESKSKKSDVMVTLARIITRCDVCLLQEVRDSRGKALPLLLDSLKRFDTKYKYETVASERLGRSETYQEQYVFVYRKETVRVTDQYQYPDNKPGDVDAFSREPFVVRFRADRTAIKEFVLIPQHTTPSNTTKELDALYDVLQHVRNMWKTENVMLLGDFNAGCGYLAKKNRKNVRLITDTNLIWLIPDDADTTVRSTTTCPYDRIVVNGETFHRAIVPASAKPFNFPEEYGLTEGQALDVSDHYPVEVLLKVKDSRAFLGGSSITSGNQFMTLFVLSHVAFQILTSL</sequence>
<evidence type="ECO:0000259" key="13">
    <source>
        <dbReference type="Pfam" id="PF03372"/>
    </source>
</evidence>
<name>A0A3P8N7I6_ASTCA</name>
<keyword evidence="9" id="KW-0325">Glycoprotein</keyword>
<dbReference type="GO" id="GO:0005634">
    <property type="term" value="C:nucleus"/>
    <property type="evidence" value="ECO:0007669"/>
    <property type="project" value="TreeGrafter"/>
</dbReference>
<dbReference type="STRING" id="8154.ENSACLP00000000717"/>
<dbReference type="GO" id="GO:0005783">
    <property type="term" value="C:endoplasmic reticulum"/>
    <property type="evidence" value="ECO:0007669"/>
    <property type="project" value="UniProtKB-SubCell"/>
</dbReference>
<dbReference type="Gene3D" id="3.60.10.10">
    <property type="entry name" value="Endonuclease/exonuclease/phosphatase"/>
    <property type="match status" value="1"/>
</dbReference>
<evidence type="ECO:0000256" key="1">
    <source>
        <dbReference type="ARBA" id="ARBA00004240"/>
    </source>
</evidence>
<keyword evidence="6" id="KW-0378">Hydrolase</keyword>
<reference evidence="14" key="3">
    <citation type="submission" date="2025-08" db="UniProtKB">
        <authorList>
            <consortium name="Ensembl"/>
        </authorList>
    </citation>
    <scope>IDENTIFICATION</scope>
</reference>
<keyword evidence="4" id="KW-0732">Signal</keyword>
<evidence type="ECO:0000256" key="10">
    <source>
        <dbReference type="ARBA" id="ARBA00041152"/>
    </source>
</evidence>
<evidence type="ECO:0000256" key="6">
    <source>
        <dbReference type="ARBA" id="ARBA00022801"/>
    </source>
</evidence>
<dbReference type="GO" id="GO:0004530">
    <property type="term" value="F:deoxyribonuclease I activity"/>
    <property type="evidence" value="ECO:0007669"/>
    <property type="project" value="TreeGrafter"/>
</dbReference>
<evidence type="ECO:0000256" key="3">
    <source>
        <dbReference type="ARBA" id="ARBA00022722"/>
    </source>
</evidence>
<dbReference type="CDD" id="cd10282">
    <property type="entry name" value="DNase1"/>
    <property type="match status" value="1"/>
</dbReference>
<reference evidence="14" key="4">
    <citation type="submission" date="2025-09" db="UniProtKB">
        <authorList>
            <consortium name="Ensembl"/>
        </authorList>
    </citation>
    <scope>IDENTIFICATION</scope>
</reference>
<dbReference type="GeneTree" id="ENSGT00950000182846"/>
<dbReference type="PANTHER" id="PTHR11371">
    <property type="entry name" value="DEOXYRIBONUCLEASE"/>
    <property type="match status" value="1"/>
</dbReference>
<accession>A0A3P8N7I6</accession>
<gene>
    <name evidence="14" type="primary">DNASE1L1</name>
</gene>
<dbReference type="FunFam" id="3.60.10.10:FF:000007">
    <property type="entry name" value="Deoxyribonuclease"/>
    <property type="match status" value="1"/>
</dbReference>
<dbReference type="SMART" id="SM00476">
    <property type="entry name" value="DNaseIc"/>
    <property type="match status" value="1"/>
</dbReference>
<dbReference type="GO" id="GO:0006308">
    <property type="term" value="P:DNA catabolic process"/>
    <property type="evidence" value="ECO:0007669"/>
    <property type="project" value="InterPro"/>
</dbReference>
<dbReference type="InterPro" id="IPR018057">
    <property type="entry name" value="Deoxyribonuclease-1_AS"/>
</dbReference>
<keyword evidence="15" id="KW-1185">Reference proteome</keyword>
<keyword evidence="7" id="KW-0256">Endoplasmic reticulum</keyword>
<evidence type="ECO:0000256" key="11">
    <source>
        <dbReference type="ARBA" id="ARBA00042003"/>
    </source>
</evidence>
<proteinExistence type="inferred from homology"/>
<evidence type="ECO:0000256" key="12">
    <source>
        <dbReference type="ARBA" id="ARBA00043073"/>
    </source>
</evidence>
<dbReference type="Proteomes" id="UP000265100">
    <property type="component" value="Chromosome 20"/>
</dbReference>
<dbReference type="Ensembl" id="ENSACLT00000000736.2">
    <property type="protein sequence ID" value="ENSACLP00000000717.2"/>
    <property type="gene ID" value="ENSACLG00000000516.2"/>
</dbReference>
<dbReference type="InterPro" id="IPR005135">
    <property type="entry name" value="Endo/exonuclease/phosphatase"/>
</dbReference>
<dbReference type="InterPro" id="IPR036691">
    <property type="entry name" value="Endo/exonu/phosph_ase_sf"/>
</dbReference>
<dbReference type="InterPro" id="IPR016202">
    <property type="entry name" value="DNase_I"/>
</dbReference>
<comment type="subcellular location">
    <subcellularLocation>
        <location evidence="1">Endoplasmic reticulum</location>
    </subcellularLocation>
</comment>
<organism evidence="14 15">
    <name type="scientific">Astatotilapia calliptera</name>
    <name type="common">Eastern happy</name>
    <name type="synonym">Chromis callipterus</name>
    <dbReference type="NCBI Taxonomy" id="8154"/>
    <lineage>
        <taxon>Eukaryota</taxon>
        <taxon>Metazoa</taxon>
        <taxon>Chordata</taxon>
        <taxon>Craniata</taxon>
        <taxon>Vertebrata</taxon>
        <taxon>Euteleostomi</taxon>
        <taxon>Actinopterygii</taxon>
        <taxon>Neopterygii</taxon>
        <taxon>Teleostei</taxon>
        <taxon>Neoteleostei</taxon>
        <taxon>Acanthomorphata</taxon>
        <taxon>Ovalentaria</taxon>
        <taxon>Cichlomorphae</taxon>
        <taxon>Cichliformes</taxon>
        <taxon>Cichlidae</taxon>
        <taxon>African cichlids</taxon>
        <taxon>Pseudocrenilabrinae</taxon>
        <taxon>Haplochromini</taxon>
        <taxon>Astatotilapia</taxon>
    </lineage>
</organism>
<dbReference type="Pfam" id="PF03372">
    <property type="entry name" value="Exo_endo_phos"/>
    <property type="match status" value="1"/>
</dbReference>
<evidence type="ECO:0000313" key="14">
    <source>
        <dbReference type="Ensembl" id="ENSACLP00000000717.2"/>
    </source>
</evidence>
<feature type="domain" description="Endonuclease/exonuclease/phosphatase" evidence="13">
    <location>
        <begin position="120"/>
        <end position="369"/>
    </location>
</feature>
<keyword evidence="8" id="KW-1015">Disulfide bond</keyword>
<keyword evidence="3" id="KW-0540">Nuclease</keyword>
<dbReference type="PANTHER" id="PTHR11371:SF28">
    <property type="entry name" value="DEOXYRIBONUCLEASE-1-LIKE 1"/>
    <property type="match status" value="1"/>
</dbReference>
<evidence type="ECO:0000313" key="15">
    <source>
        <dbReference type="Proteomes" id="UP000265100"/>
    </source>
</evidence>
<dbReference type="PROSITE" id="PS00919">
    <property type="entry name" value="DNASE_I_1"/>
    <property type="match status" value="1"/>
</dbReference>
<evidence type="ECO:0000256" key="2">
    <source>
        <dbReference type="ARBA" id="ARBA00007359"/>
    </source>
</evidence>
<evidence type="ECO:0000256" key="8">
    <source>
        <dbReference type="ARBA" id="ARBA00023157"/>
    </source>
</evidence>
<dbReference type="AlphaFoldDB" id="A0A3P8N7I6"/>
<keyword evidence="5" id="KW-0255">Endonuclease</keyword>
<evidence type="ECO:0000256" key="7">
    <source>
        <dbReference type="ARBA" id="ARBA00022824"/>
    </source>
</evidence>
<comment type="similarity">
    <text evidence="2">Belongs to the DNase I family.</text>
</comment>
<evidence type="ECO:0000256" key="9">
    <source>
        <dbReference type="ARBA" id="ARBA00023180"/>
    </source>
</evidence>